<comment type="caution">
    <text evidence="3">The sequence shown here is derived from an EMBL/GenBank/DDBJ whole genome shotgun (WGS) entry which is preliminary data.</text>
</comment>
<organism evidence="3 4">
    <name type="scientific">Effrenium voratum</name>
    <dbReference type="NCBI Taxonomy" id="2562239"/>
    <lineage>
        <taxon>Eukaryota</taxon>
        <taxon>Sar</taxon>
        <taxon>Alveolata</taxon>
        <taxon>Dinophyceae</taxon>
        <taxon>Suessiales</taxon>
        <taxon>Symbiodiniaceae</taxon>
        <taxon>Effrenium</taxon>
    </lineage>
</organism>
<sequence>MVYLRQLMPTRGFLLGFWRKGPPGRRWIHARPEHTSQQLQQKLLTRPREDLLSPGRTGRLGRSQSNFIPAPTQEPGPKATAAVRKQLQLSKYPQDLLQHLERAAAEGKLDPTVIGAAMKRCEQGRFWDALLRARSLQKKEKILLGPVQVSIYLTALARCASGERGSVQEARRRQVFALAREAFDGSAFDGWDSVTGSIVLNSALSFGQVRHACSISADPDAARWAKDLWETAARHGVQHSNSNYSSLATLWEKLGAADAVDELLALAAQGPPRWRPSHVTLAALVDAAGERRDWKRAEALWSRLVRLGVAPQLAAAARAKAHLLCGRVHACTQLAAGEGAGGYKLAELEVQALLVAYHSAPEPAMEERLRAALRNGEDCLKRESSHRQLRDWKLLRQAGELLLAGQPQLRLREVLLSYIARRSVMMEWPNHPAATRYLHPEAPEDLDVGIRPET</sequence>
<name>A0AA36MUY9_9DINO</name>
<gene>
    <name evidence="3" type="ORF">EVOR1521_LOCUS9020</name>
</gene>
<evidence type="ECO:0000313" key="3">
    <source>
        <dbReference type="EMBL" id="CAJ1381284.1"/>
    </source>
</evidence>
<dbReference type="PROSITE" id="PS51375">
    <property type="entry name" value="PPR"/>
    <property type="match status" value="1"/>
</dbReference>
<dbReference type="InterPro" id="IPR011990">
    <property type="entry name" value="TPR-like_helical_dom_sf"/>
</dbReference>
<evidence type="ECO:0000313" key="4">
    <source>
        <dbReference type="Proteomes" id="UP001178507"/>
    </source>
</evidence>
<protein>
    <submittedName>
        <fullName evidence="3">Uncharacterized protein</fullName>
    </submittedName>
</protein>
<dbReference type="Proteomes" id="UP001178507">
    <property type="component" value="Unassembled WGS sequence"/>
</dbReference>
<dbReference type="AlphaFoldDB" id="A0AA36MUY9"/>
<reference evidence="3" key="1">
    <citation type="submission" date="2023-08" db="EMBL/GenBank/DDBJ databases">
        <authorList>
            <person name="Chen Y."/>
            <person name="Shah S."/>
            <person name="Dougan E. K."/>
            <person name="Thang M."/>
            <person name="Chan C."/>
        </authorList>
    </citation>
    <scope>NUCLEOTIDE SEQUENCE</scope>
</reference>
<dbReference type="Gene3D" id="1.25.40.10">
    <property type="entry name" value="Tetratricopeptide repeat domain"/>
    <property type="match status" value="1"/>
</dbReference>
<keyword evidence="4" id="KW-1185">Reference proteome</keyword>
<proteinExistence type="predicted"/>
<dbReference type="InterPro" id="IPR002885">
    <property type="entry name" value="PPR_rpt"/>
</dbReference>
<dbReference type="EMBL" id="CAUJNA010000796">
    <property type="protein sequence ID" value="CAJ1381284.1"/>
    <property type="molecule type" value="Genomic_DNA"/>
</dbReference>
<feature type="repeat" description="PPR" evidence="1">
    <location>
        <begin position="277"/>
        <end position="311"/>
    </location>
</feature>
<feature type="region of interest" description="Disordered" evidence="2">
    <location>
        <begin position="49"/>
        <end position="77"/>
    </location>
</feature>
<evidence type="ECO:0000256" key="2">
    <source>
        <dbReference type="SAM" id="MobiDB-lite"/>
    </source>
</evidence>
<evidence type="ECO:0000256" key="1">
    <source>
        <dbReference type="PROSITE-ProRule" id="PRU00708"/>
    </source>
</evidence>
<accession>A0AA36MUY9</accession>